<dbReference type="EMBL" id="JAHLFT010000078">
    <property type="protein sequence ID" value="MBU3828710.1"/>
    <property type="molecule type" value="Genomic_DNA"/>
</dbReference>
<keyword evidence="4" id="KW-0572">Peptidoglycan-anchor</keyword>
<gene>
    <name evidence="9" type="ORF">H9806_06245</name>
</gene>
<evidence type="ECO:0000256" key="7">
    <source>
        <dbReference type="SAM" id="SignalP"/>
    </source>
</evidence>
<keyword evidence="2" id="KW-0964">Secreted</keyword>
<evidence type="ECO:0000259" key="8">
    <source>
        <dbReference type="PROSITE" id="PS50847"/>
    </source>
</evidence>
<keyword evidence="3 7" id="KW-0732">Signal</keyword>
<evidence type="ECO:0000313" key="9">
    <source>
        <dbReference type="EMBL" id="MBU3828710.1"/>
    </source>
</evidence>
<keyword evidence="6" id="KW-1133">Transmembrane helix</keyword>
<proteinExistence type="predicted"/>
<dbReference type="PROSITE" id="PS50847">
    <property type="entry name" value="GRAM_POS_ANCHORING"/>
    <property type="match status" value="1"/>
</dbReference>
<reference evidence="9" key="2">
    <citation type="submission" date="2021-04" db="EMBL/GenBank/DDBJ databases">
        <authorList>
            <person name="Gilroy R."/>
        </authorList>
    </citation>
    <scope>NUCLEOTIDE SEQUENCE</scope>
    <source>
        <strain evidence="9">F6-686</strain>
    </source>
</reference>
<accession>A0A9E2NU45</accession>
<evidence type="ECO:0000256" key="4">
    <source>
        <dbReference type="ARBA" id="ARBA00023088"/>
    </source>
</evidence>
<feature type="compositionally biased region" description="Polar residues" evidence="5">
    <location>
        <begin position="536"/>
        <end position="571"/>
    </location>
</feature>
<keyword evidence="1" id="KW-0134">Cell wall</keyword>
<dbReference type="Pfam" id="PF00746">
    <property type="entry name" value="Gram_pos_anchor"/>
    <property type="match status" value="1"/>
</dbReference>
<feature type="compositionally biased region" description="Low complexity" evidence="5">
    <location>
        <begin position="586"/>
        <end position="604"/>
    </location>
</feature>
<evidence type="ECO:0000313" key="10">
    <source>
        <dbReference type="Proteomes" id="UP000823844"/>
    </source>
</evidence>
<feature type="compositionally biased region" description="Polar residues" evidence="5">
    <location>
        <begin position="22"/>
        <end position="32"/>
    </location>
</feature>
<evidence type="ECO:0000256" key="6">
    <source>
        <dbReference type="SAM" id="Phobius"/>
    </source>
</evidence>
<organism evidence="9 10">
    <name type="scientific">Candidatus Lactobacillus pullistercoris</name>
    <dbReference type="NCBI Taxonomy" id="2838636"/>
    <lineage>
        <taxon>Bacteria</taxon>
        <taxon>Bacillati</taxon>
        <taxon>Bacillota</taxon>
        <taxon>Bacilli</taxon>
        <taxon>Lactobacillales</taxon>
        <taxon>Lactobacillaceae</taxon>
        <taxon>Lactobacillus</taxon>
    </lineage>
</organism>
<feature type="region of interest" description="Disordered" evidence="5">
    <location>
        <begin position="532"/>
        <end position="624"/>
    </location>
</feature>
<reference evidence="9" key="1">
    <citation type="journal article" date="2021" name="PeerJ">
        <title>Extensive microbial diversity within the chicken gut microbiome revealed by metagenomics and culture.</title>
        <authorList>
            <person name="Gilroy R."/>
            <person name="Ravi A."/>
            <person name="Getino M."/>
            <person name="Pursley I."/>
            <person name="Horton D.L."/>
            <person name="Alikhan N.F."/>
            <person name="Baker D."/>
            <person name="Gharbi K."/>
            <person name="Hall N."/>
            <person name="Watson M."/>
            <person name="Adriaenssens E.M."/>
            <person name="Foster-Nyarko E."/>
            <person name="Jarju S."/>
            <person name="Secka A."/>
            <person name="Antonio M."/>
            <person name="Oren A."/>
            <person name="Chaudhuri R.R."/>
            <person name="La Ragione R."/>
            <person name="Hildebrand F."/>
            <person name="Pallen M.J."/>
        </authorList>
    </citation>
    <scope>NUCLEOTIDE SEQUENCE</scope>
    <source>
        <strain evidence="9">F6-686</strain>
    </source>
</reference>
<keyword evidence="6" id="KW-0472">Membrane</keyword>
<feature type="compositionally biased region" description="Basic and acidic residues" evidence="5">
    <location>
        <begin position="33"/>
        <end position="56"/>
    </location>
</feature>
<feature type="domain" description="Gram-positive cocci surface proteins LPxTG" evidence="8">
    <location>
        <begin position="659"/>
        <end position="692"/>
    </location>
</feature>
<evidence type="ECO:0000256" key="1">
    <source>
        <dbReference type="ARBA" id="ARBA00022512"/>
    </source>
</evidence>
<dbReference type="Proteomes" id="UP000823844">
    <property type="component" value="Unassembled WGS sequence"/>
</dbReference>
<feature type="signal peptide" evidence="7">
    <location>
        <begin position="1"/>
        <end position="24"/>
    </location>
</feature>
<feature type="compositionally biased region" description="Basic and acidic residues" evidence="5">
    <location>
        <begin position="608"/>
        <end position="618"/>
    </location>
</feature>
<feature type="chain" id="PRO_5039281800" evidence="7">
    <location>
        <begin position="25"/>
        <end position="692"/>
    </location>
</feature>
<feature type="region of interest" description="Disordered" evidence="5">
    <location>
        <begin position="22"/>
        <end position="56"/>
    </location>
</feature>
<dbReference type="InterPro" id="IPR019931">
    <property type="entry name" value="LPXTG_anchor"/>
</dbReference>
<dbReference type="NCBIfam" id="TIGR01167">
    <property type="entry name" value="LPXTG_anchor"/>
    <property type="match status" value="1"/>
</dbReference>
<name>A0A9E2NU45_9LACO</name>
<evidence type="ECO:0000256" key="3">
    <source>
        <dbReference type="ARBA" id="ARBA00022729"/>
    </source>
</evidence>
<feature type="transmembrane region" description="Helical" evidence="6">
    <location>
        <begin position="668"/>
        <end position="687"/>
    </location>
</feature>
<protein>
    <submittedName>
        <fullName evidence="9">LPXTG cell wall anchor domain-containing protein</fullName>
    </submittedName>
</protein>
<sequence length="692" mass="75330">MSIGAASVLLGLTFLGISSNQAQASSTENSAVDSEKINKNDVETQKGTDNGQNKDEVENTANQALIASTKNTTNANDNIVKDGTAITNVPSDSSIKYNFSISAKDKKTGQIEEVVAPKPHHNNEAVLVKGNTENPAVHFELTNISDQDQFIGNSEWGTNKDPNKFNDDEAQLYLNAWSSLDHTLVFNGKEAPILNFVKDGQVIKENALPVYFVKRDNNGNEHWYTYENMLNQFGEGAIKSSRKVGFKGIIPAKTTAELTVPLDFNPNGRSDNEISLLSWDTGSINVTTLQKVWAKDEISNDPIHLVTRNSDGSYTEVPDEAEFSNILPKAGDLVTVTNSNNPLDPNEQVLFVGGNYKISLNEIQNVIKNFGYSVNPQPNNFDQTIQNYYYSTKAGLIVTKNNSSESAIQNNKDRSSMPFFYVEVHKILNTKDSTFEQGSAQASNWTIQDNIESVYNVEKPIKVSNGYAFENVLGDLNNVQIVSLKNKDGNTVSTIDGNTPAGTYTITLGYRLNGSNNKKMFITNTAKIVITPKPVQPTQPTAPGNPTTPVKPTSPVQPTLPSTTDDNNQNVVPKPETPVVPDDQGENTSQNNEEQSNSQTSEENVAPKPEKVNEDKKASSKSTVKSQLAKVATAHVKSQKLAVSAVNGKSKVANDKQTLPETGEKQNGLAILGLAAVLFATLFGLGAKRRQK</sequence>
<comment type="caution">
    <text evidence="9">The sequence shown here is derived from an EMBL/GenBank/DDBJ whole genome shotgun (WGS) entry which is preliminary data.</text>
</comment>
<keyword evidence="6" id="KW-0812">Transmembrane</keyword>
<evidence type="ECO:0000256" key="5">
    <source>
        <dbReference type="SAM" id="MobiDB-lite"/>
    </source>
</evidence>
<evidence type="ECO:0000256" key="2">
    <source>
        <dbReference type="ARBA" id="ARBA00022525"/>
    </source>
</evidence>
<dbReference type="AlphaFoldDB" id="A0A9E2NU45"/>